<name>A0ABT4LKS2_9PROT</name>
<comment type="caution">
    <text evidence="2">The sequence shown here is derived from an EMBL/GenBank/DDBJ whole genome shotgun (WGS) entry which is preliminary data.</text>
</comment>
<keyword evidence="3" id="KW-1185">Reference proteome</keyword>
<dbReference type="Proteomes" id="UP001069802">
    <property type="component" value="Unassembled WGS sequence"/>
</dbReference>
<evidence type="ECO:0000313" key="3">
    <source>
        <dbReference type="Proteomes" id="UP001069802"/>
    </source>
</evidence>
<accession>A0ABT4LKS2</accession>
<dbReference type="Pfam" id="PF06891">
    <property type="entry name" value="P2_Phage_GpR"/>
    <property type="match status" value="1"/>
</dbReference>
<organism evidence="2 3">
    <name type="scientific">Kiloniella laminariae</name>
    <dbReference type="NCBI Taxonomy" id="454162"/>
    <lineage>
        <taxon>Bacteria</taxon>
        <taxon>Pseudomonadati</taxon>
        <taxon>Pseudomonadota</taxon>
        <taxon>Alphaproteobacteria</taxon>
        <taxon>Rhodospirillales</taxon>
        <taxon>Kiloniellaceae</taxon>
        <taxon>Kiloniella</taxon>
    </lineage>
</organism>
<protein>
    <submittedName>
        <fullName evidence="2">Phage tail protein</fullName>
    </submittedName>
</protein>
<dbReference type="InterPro" id="IPR009678">
    <property type="entry name" value="Phage_tail_completion_R"/>
</dbReference>
<feature type="region of interest" description="Disordered" evidence="1">
    <location>
        <begin position="134"/>
        <end position="160"/>
    </location>
</feature>
<evidence type="ECO:0000313" key="2">
    <source>
        <dbReference type="EMBL" id="MCZ4281709.1"/>
    </source>
</evidence>
<reference evidence="2" key="1">
    <citation type="submission" date="2022-12" db="EMBL/GenBank/DDBJ databases">
        <title>Bacterial isolates from different developmental stages of Nematostella vectensis.</title>
        <authorList>
            <person name="Fraune S."/>
        </authorList>
    </citation>
    <scope>NUCLEOTIDE SEQUENCE</scope>
    <source>
        <strain evidence="2">G21630-S1</strain>
    </source>
</reference>
<dbReference type="EMBL" id="JAPWGY010000004">
    <property type="protein sequence ID" value="MCZ4281709.1"/>
    <property type="molecule type" value="Genomic_DNA"/>
</dbReference>
<dbReference type="RefSeq" id="WP_269423872.1">
    <property type="nucleotide sequence ID" value="NZ_JAPWGY010000004.1"/>
</dbReference>
<gene>
    <name evidence="2" type="ORF">O4H49_13040</name>
</gene>
<proteinExistence type="predicted"/>
<evidence type="ECO:0000256" key="1">
    <source>
        <dbReference type="SAM" id="MobiDB-lite"/>
    </source>
</evidence>
<sequence>MKKLADLRDFLIAHPIGIDPANLLTFAEKGSVQHHFDPDDPSFATRYDANVILVDFTGDFNGLIFIILSWLEDHEPHMKPEAISYHIDIQDHKRADVSLLIPLSEDILVSPVADGHEITSLPEPNIHKIGMPDGLVLPIPDPDDPTDPPPPGGVLIDDDTVSQTSVYSSHKTESRLSETIGDPAVNLVVLFDNLISQGNG</sequence>